<name>A0A5M3MH74_CONPW</name>
<keyword evidence="2" id="KW-1185">Reference proteome</keyword>
<sequence>MHDHRTLPNIFENPFLSVRDVLELHTFLLRIRSSSSYLASLTFVIFDIAHQPSFTDILRLAALLGELCPNVTELEWSHLPNWNSPLMPQIPNAVSSDFLWFVVHEPFPDTLYLASPAFPALDHLCICAPTGHPMTNITTVLKQISFDLSSIQLMADVAAKGAVRGLIQTLSTQCRPNKLSKLHILERNEPDPSDPSYLFTLGHPTLSLAFRFRELRELVLVTSRVVEIDDGILLEMAAAWPKLHGLSINHQHGWRTRPRITLREAVHGDTGVGGTTGSESIRASSYPLFSFHVLDWWIDEESLDAVEAFFSFDRFPELEDVDLGDRQWSDDGEAGITLDTAQAQVWMRVRSRVSAERQARGLPSEPQRERFC</sequence>
<dbReference type="RefSeq" id="XP_007771590.1">
    <property type="nucleotide sequence ID" value="XM_007773400.1"/>
</dbReference>
<dbReference type="AlphaFoldDB" id="A0A5M3MH74"/>
<gene>
    <name evidence="1" type="ORF">CONPUDRAFT_156555</name>
</gene>
<evidence type="ECO:0000313" key="2">
    <source>
        <dbReference type="Proteomes" id="UP000053558"/>
    </source>
</evidence>
<accession>A0A5M3MH74</accession>
<dbReference type="Proteomes" id="UP000053558">
    <property type="component" value="Unassembled WGS sequence"/>
</dbReference>
<evidence type="ECO:0000313" key="1">
    <source>
        <dbReference type="EMBL" id="EIW78579.1"/>
    </source>
</evidence>
<dbReference type="EMBL" id="JH711582">
    <property type="protein sequence ID" value="EIW78579.1"/>
    <property type="molecule type" value="Genomic_DNA"/>
</dbReference>
<dbReference type="OrthoDB" id="2799938at2759"/>
<dbReference type="GeneID" id="19203584"/>
<evidence type="ECO:0008006" key="3">
    <source>
        <dbReference type="Google" id="ProtNLM"/>
    </source>
</evidence>
<comment type="caution">
    <text evidence="1">The sequence shown here is derived from an EMBL/GenBank/DDBJ whole genome shotgun (WGS) entry which is preliminary data.</text>
</comment>
<dbReference type="KEGG" id="cput:CONPUDRAFT_156555"/>
<reference evidence="2" key="1">
    <citation type="journal article" date="2012" name="Science">
        <title>The Paleozoic origin of enzymatic lignin decomposition reconstructed from 31 fungal genomes.</title>
        <authorList>
            <person name="Floudas D."/>
            <person name="Binder M."/>
            <person name="Riley R."/>
            <person name="Barry K."/>
            <person name="Blanchette R.A."/>
            <person name="Henrissat B."/>
            <person name="Martinez A.T."/>
            <person name="Otillar R."/>
            <person name="Spatafora J.W."/>
            <person name="Yadav J.S."/>
            <person name="Aerts A."/>
            <person name="Benoit I."/>
            <person name="Boyd A."/>
            <person name="Carlson A."/>
            <person name="Copeland A."/>
            <person name="Coutinho P.M."/>
            <person name="de Vries R.P."/>
            <person name="Ferreira P."/>
            <person name="Findley K."/>
            <person name="Foster B."/>
            <person name="Gaskell J."/>
            <person name="Glotzer D."/>
            <person name="Gorecki P."/>
            <person name="Heitman J."/>
            <person name="Hesse C."/>
            <person name="Hori C."/>
            <person name="Igarashi K."/>
            <person name="Jurgens J.A."/>
            <person name="Kallen N."/>
            <person name="Kersten P."/>
            <person name="Kohler A."/>
            <person name="Kuees U."/>
            <person name="Kumar T.K.A."/>
            <person name="Kuo A."/>
            <person name="LaButti K."/>
            <person name="Larrondo L.F."/>
            <person name="Lindquist E."/>
            <person name="Ling A."/>
            <person name="Lombard V."/>
            <person name="Lucas S."/>
            <person name="Lundell T."/>
            <person name="Martin R."/>
            <person name="McLaughlin D.J."/>
            <person name="Morgenstern I."/>
            <person name="Morin E."/>
            <person name="Murat C."/>
            <person name="Nagy L.G."/>
            <person name="Nolan M."/>
            <person name="Ohm R.A."/>
            <person name="Patyshakuliyeva A."/>
            <person name="Rokas A."/>
            <person name="Ruiz-Duenas F.J."/>
            <person name="Sabat G."/>
            <person name="Salamov A."/>
            <person name="Samejima M."/>
            <person name="Schmutz J."/>
            <person name="Slot J.C."/>
            <person name="St John F."/>
            <person name="Stenlid J."/>
            <person name="Sun H."/>
            <person name="Sun S."/>
            <person name="Syed K."/>
            <person name="Tsang A."/>
            <person name="Wiebenga A."/>
            <person name="Young D."/>
            <person name="Pisabarro A."/>
            <person name="Eastwood D.C."/>
            <person name="Martin F."/>
            <person name="Cullen D."/>
            <person name="Grigoriev I.V."/>
            <person name="Hibbett D.S."/>
        </authorList>
    </citation>
    <scope>NUCLEOTIDE SEQUENCE [LARGE SCALE GENOMIC DNA]</scope>
    <source>
        <strain evidence="2">RWD-64-598 SS2</strain>
    </source>
</reference>
<proteinExistence type="predicted"/>
<organism evidence="1 2">
    <name type="scientific">Coniophora puteana (strain RWD-64-598)</name>
    <name type="common">Brown rot fungus</name>
    <dbReference type="NCBI Taxonomy" id="741705"/>
    <lineage>
        <taxon>Eukaryota</taxon>
        <taxon>Fungi</taxon>
        <taxon>Dikarya</taxon>
        <taxon>Basidiomycota</taxon>
        <taxon>Agaricomycotina</taxon>
        <taxon>Agaricomycetes</taxon>
        <taxon>Agaricomycetidae</taxon>
        <taxon>Boletales</taxon>
        <taxon>Coniophorineae</taxon>
        <taxon>Coniophoraceae</taxon>
        <taxon>Coniophora</taxon>
    </lineage>
</organism>
<protein>
    <recommendedName>
        <fullName evidence="3">F-box domain-containing protein</fullName>
    </recommendedName>
</protein>